<accession>X1DKA4</accession>
<comment type="caution">
    <text evidence="1">The sequence shown here is derived from an EMBL/GenBank/DDBJ whole genome shotgun (WGS) entry which is preliminary data.</text>
</comment>
<organism evidence="1">
    <name type="scientific">marine sediment metagenome</name>
    <dbReference type="NCBI Taxonomy" id="412755"/>
    <lineage>
        <taxon>unclassified sequences</taxon>
        <taxon>metagenomes</taxon>
        <taxon>ecological metagenomes</taxon>
    </lineage>
</organism>
<dbReference type="AlphaFoldDB" id="X1DKA4"/>
<feature type="non-terminal residue" evidence="1">
    <location>
        <position position="1"/>
    </location>
</feature>
<evidence type="ECO:0000313" key="1">
    <source>
        <dbReference type="EMBL" id="GAH05439.1"/>
    </source>
</evidence>
<name>X1DKA4_9ZZZZ</name>
<protein>
    <submittedName>
        <fullName evidence="1">Uncharacterized protein</fullName>
    </submittedName>
</protein>
<sequence>FSSIGKWVSIQIIISFSKIILRVPSNRTRDLAPGDLPIENIFGLTAGTEHFLLEEDMLKINCVASAPHTCSATYFGGYYCNSVSQSLLWCDGSTWQEFTETADIIVHNNLSGIEGTGNFHFSEAENIELNGW</sequence>
<proteinExistence type="predicted"/>
<feature type="non-terminal residue" evidence="1">
    <location>
        <position position="132"/>
    </location>
</feature>
<gene>
    <name evidence="1" type="ORF">S01H4_63672</name>
</gene>
<dbReference type="EMBL" id="BART01038366">
    <property type="protein sequence ID" value="GAH05439.1"/>
    <property type="molecule type" value="Genomic_DNA"/>
</dbReference>
<reference evidence="1" key="1">
    <citation type="journal article" date="2014" name="Front. Microbiol.">
        <title>High frequency of phylogenetically diverse reductive dehalogenase-homologous genes in deep subseafloor sedimentary metagenomes.</title>
        <authorList>
            <person name="Kawai M."/>
            <person name="Futagami T."/>
            <person name="Toyoda A."/>
            <person name="Takaki Y."/>
            <person name="Nishi S."/>
            <person name="Hori S."/>
            <person name="Arai W."/>
            <person name="Tsubouchi T."/>
            <person name="Morono Y."/>
            <person name="Uchiyama I."/>
            <person name="Ito T."/>
            <person name="Fujiyama A."/>
            <person name="Inagaki F."/>
            <person name="Takami H."/>
        </authorList>
    </citation>
    <scope>NUCLEOTIDE SEQUENCE</scope>
    <source>
        <strain evidence="1">Expedition CK06-06</strain>
    </source>
</reference>